<organism evidence="2 3">
    <name type="scientific">Rhodotorula mucilaginosa</name>
    <name type="common">Yeast</name>
    <name type="synonym">Rhodotorula rubra</name>
    <dbReference type="NCBI Taxonomy" id="5537"/>
    <lineage>
        <taxon>Eukaryota</taxon>
        <taxon>Fungi</taxon>
        <taxon>Dikarya</taxon>
        <taxon>Basidiomycota</taxon>
        <taxon>Pucciniomycotina</taxon>
        <taxon>Microbotryomycetes</taxon>
        <taxon>Sporidiobolales</taxon>
        <taxon>Sporidiobolaceae</taxon>
        <taxon>Rhodotorula</taxon>
    </lineage>
</organism>
<feature type="compositionally biased region" description="Polar residues" evidence="1">
    <location>
        <begin position="1"/>
        <end position="24"/>
    </location>
</feature>
<feature type="compositionally biased region" description="Basic and acidic residues" evidence="1">
    <location>
        <begin position="239"/>
        <end position="252"/>
    </location>
</feature>
<gene>
    <name evidence="2" type="ORF">C6P46_003690</name>
</gene>
<reference evidence="2 3" key="1">
    <citation type="submission" date="2020-11" db="EMBL/GenBank/DDBJ databases">
        <title>Kefir isolates.</title>
        <authorList>
            <person name="Marcisauskas S."/>
            <person name="Kim Y."/>
            <person name="Blasche S."/>
        </authorList>
    </citation>
    <scope>NUCLEOTIDE SEQUENCE [LARGE SCALE GENOMIC DNA]</scope>
    <source>
        <strain evidence="2 3">KR</strain>
    </source>
</reference>
<dbReference type="Pfam" id="PF09725">
    <property type="entry name" value="Fra10Ac1"/>
    <property type="match status" value="1"/>
</dbReference>
<dbReference type="OrthoDB" id="197967at2759"/>
<feature type="compositionally biased region" description="Pro residues" evidence="1">
    <location>
        <begin position="373"/>
        <end position="382"/>
    </location>
</feature>
<evidence type="ECO:0008006" key="4">
    <source>
        <dbReference type="Google" id="ProtNLM"/>
    </source>
</evidence>
<comment type="caution">
    <text evidence="2">The sequence shown here is derived from an EMBL/GenBank/DDBJ whole genome shotgun (WGS) entry which is preliminary data.</text>
</comment>
<accession>A0A9P6W2K5</accession>
<feature type="region of interest" description="Disordered" evidence="1">
    <location>
        <begin position="1"/>
        <end position="43"/>
    </location>
</feature>
<dbReference type="Proteomes" id="UP000777482">
    <property type="component" value="Unassembled WGS sequence"/>
</dbReference>
<dbReference type="InterPro" id="IPR019129">
    <property type="entry name" value="Folate-sensitive_fs_Fra10Ac1"/>
</dbReference>
<feature type="region of interest" description="Disordered" evidence="1">
    <location>
        <begin position="236"/>
        <end position="382"/>
    </location>
</feature>
<evidence type="ECO:0000313" key="2">
    <source>
        <dbReference type="EMBL" id="KAG0661985.1"/>
    </source>
</evidence>
<evidence type="ECO:0000256" key="1">
    <source>
        <dbReference type="SAM" id="MobiDB-lite"/>
    </source>
</evidence>
<feature type="compositionally biased region" description="Basic and acidic residues" evidence="1">
    <location>
        <begin position="324"/>
        <end position="335"/>
    </location>
</feature>
<sequence length="382" mass="43192">MERYNTAYNTSRAGPSPSEASSSRLLHRQRPAAASTSFEPLNAHDRLQRMHTLRTFYENSAGNRLPAKPRSRGELDVLRERHQFVRDSRVDPSTLPWEDQLASKFYDSLFKEYAVVNLKHYKSGAVALRWRTEEEVLSGIGHLTCGSLRCRYHEPSPSIVAAQQQQQADDASSIFTTTTEADLAPLAADPDSDTPLVEARLEELEVPFGYLEQGVKKSVLVKVVLCRECAKKLRYGRQKAKELREEKEERELGAPTGTGLDSTTSAPPPPPPSLSSSSSSKRQRHHHDEGRPSPPPPPPSSARPPPLPPVGRSMAAEEEDDDNDFRPELPPELDHHHRQQERRRHQYSSSGGGDRDRDRNWERCSRERRRSASPPPSQRRRR</sequence>
<feature type="compositionally biased region" description="Basic residues" evidence="1">
    <location>
        <begin position="336"/>
        <end position="346"/>
    </location>
</feature>
<name>A0A9P6W2K5_RHOMI</name>
<evidence type="ECO:0000313" key="3">
    <source>
        <dbReference type="Proteomes" id="UP000777482"/>
    </source>
</evidence>
<dbReference type="AlphaFoldDB" id="A0A9P6W2K5"/>
<feature type="compositionally biased region" description="Basic and acidic residues" evidence="1">
    <location>
        <begin position="353"/>
        <end position="365"/>
    </location>
</feature>
<keyword evidence="3" id="KW-1185">Reference proteome</keyword>
<proteinExistence type="predicted"/>
<dbReference type="EMBL" id="PUHQ01000030">
    <property type="protein sequence ID" value="KAG0661985.1"/>
    <property type="molecule type" value="Genomic_DNA"/>
</dbReference>
<feature type="compositionally biased region" description="Pro residues" evidence="1">
    <location>
        <begin position="292"/>
        <end position="309"/>
    </location>
</feature>
<protein>
    <recommendedName>
        <fullName evidence="4">Protein FRA10AC1</fullName>
    </recommendedName>
</protein>